<dbReference type="Gene3D" id="1.20.1640.10">
    <property type="entry name" value="Multidrug efflux transporter AcrB transmembrane domain"/>
    <property type="match status" value="2"/>
</dbReference>
<dbReference type="SUPFAM" id="SSF82714">
    <property type="entry name" value="Multidrug efflux transporter AcrB TolC docking domain, DN and DC subdomains"/>
    <property type="match status" value="2"/>
</dbReference>
<feature type="transmembrane region" description="Helical" evidence="1">
    <location>
        <begin position="965"/>
        <end position="984"/>
    </location>
</feature>
<dbReference type="Pfam" id="PF00873">
    <property type="entry name" value="ACR_tran"/>
    <property type="match status" value="1"/>
</dbReference>
<dbReference type="Proteomes" id="UP000004931">
    <property type="component" value="Unassembled WGS sequence"/>
</dbReference>
<accession>A0YAK0</accession>
<dbReference type="Gene3D" id="3.30.70.1440">
    <property type="entry name" value="Multidrug efflux transporter AcrB pore domain"/>
    <property type="match status" value="1"/>
</dbReference>
<dbReference type="GO" id="GO:0042910">
    <property type="term" value="F:xenobiotic transmembrane transporter activity"/>
    <property type="evidence" value="ECO:0007669"/>
    <property type="project" value="TreeGrafter"/>
</dbReference>
<feature type="transmembrane region" description="Helical" evidence="1">
    <location>
        <begin position="922"/>
        <end position="944"/>
    </location>
</feature>
<dbReference type="EMBL" id="AAVT01000001">
    <property type="protein sequence ID" value="EAW33154.1"/>
    <property type="molecule type" value="Genomic_DNA"/>
</dbReference>
<dbReference type="AlphaFoldDB" id="A0YAK0"/>
<dbReference type="Gene3D" id="3.30.70.1320">
    <property type="entry name" value="Multidrug efflux transporter AcrB pore domain like"/>
    <property type="match status" value="1"/>
</dbReference>
<evidence type="ECO:0000256" key="1">
    <source>
        <dbReference type="SAM" id="Phobius"/>
    </source>
</evidence>
<feature type="transmembrane region" description="Helical" evidence="1">
    <location>
        <begin position="460"/>
        <end position="486"/>
    </location>
</feature>
<protein>
    <submittedName>
        <fullName evidence="2">AcrB/AcrD/AcrF family protein</fullName>
    </submittedName>
</protein>
<feature type="transmembrane region" description="Helical" evidence="1">
    <location>
        <begin position="891"/>
        <end position="910"/>
    </location>
</feature>
<dbReference type="PRINTS" id="PR00702">
    <property type="entry name" value="ACRIFLAVINRP"/>
</dbReference>
<dbReference type="SUPFAM" id="SSF82693">
    <property type="entry name" value="Multidrug efflux transporter AcrB pore domain, PN1, PN2, PC1 and PC2 subdomains"/>
    <property type="match status" value="3"/>
</dbReference>
<dbReference type="InterPro" id="IPR001036">
    <property type="entry name" value="Acrflvin-R"/>
</dbReference>
<dbReference type="SUPFAM" id="SSF82866">
    <property type="entry name" value="Multidrug efflux transporter AcrB transmembrane domain"/>
    <property type="match status" value="2"/>
</dbReference>
<feature type="transmembrane region" description="Helical" evidence="1">
    <location>
        <begin position="383"/>
        <end position="407"/>
    </location>
</feature>
<dbReference type="OrthoDB" id="5287122at2"/>
<gene>
    <name evidence="2" type="ORF">GP2143_17901</name>
</gene>
<keyword evidence="1" id="KW-0472">Membrane</keyword>
<dbReference type="PANTHER" id="PTHR32063:SF0">
    <property type="entry name" value="SWARMING MOTILITY PROTEIN SWRC"/>
    <property type="match status" value="1"/>
</dbReference>
<dbReference type="Gene3D" id="3.30.70.1430">
    <property type="entry name" value="Multidrug efflux transporter AcrB pore domain"/>
    <property type="match status" value="2"/>
</dbReference>
<comment type="caution">
    <text evidence="2">The sequence shown here is derived from an EMBL/GenBank/DDBJ whole genome shotgun (WGS) entry which is preliminary data.</text>
</comment>
<dbReference type="InterPro" id="IPR027463">
    <property type="entry name" value="AcrB_DN_DC_subdom"/>
</dbReference>
<organism evidence="2 3">
    <name type="scientific">marine gamma proteobacterium HTCC2143</name>
    <dbReference type="NCBI Taxonomy" id="247633"/>
    <lineage>
        <taxon>Bacteria</taxon>
        <taxon>Pseudomonadati</taxon>
        <taxon>Pseudomonadota</taxon>
        <taxon>Gammaproteobacteria</taxon>
        <taxon>Cellvibrionales</taxon>
        <taxon>Spongiibacteraceae</taxon>
        <taxon>BD1-7 clade</taxon>
    </lineage>
</organism>
<feature type="transmembrane region" description="Helical" evidence="1">
    <location>
        <begin position="12"/>
        <end position="29"/>
    </location>
</feature>
<feature type="transmembrane region" description="Helical" evidence="1">
    <location>
        <begin position="428"/>
        <end position="448"/>
    </location>
</feature>
<dbReference type="PANTHER" id="PTHR32063">
    <property type="match status" value="1"/>
</dbReference>
<name>A0YAK0_9GAMM</name>
<feature type="transmembrane region" description="Helical" evidence="1">
    <location>
        <begin position="358"/>
        <end position="377"/>
    </location>
</feature>
<sequence length="1059" mass="115787">MKFIHVAINRSRTTLSIMVVLILMGWTAYSNIPLESNPDVSVPVVVVIVPHEGISPEDSERLLAKPMELELRAIEGVKEISASAGEGSAVLIIEFDVSFESNQAISDVREAVDKAKAKIPSTAEEPIINEIRAAEFPVVVVSFAGNDVPERTLYNIARKMRDKLETIPGVLSADLQGHREELLEAVVDPAQLETYGITNNELFNAVSSNNRLIAAGAMDTGKGSFSVKVPGLLESGRDVLDLPIKASADGVITLSNVTEVRRTFKDAVNFTRANSQTSISLEISKRKNANLIDTVDEVRRIVNEEAVNFPVSVNVRFMNDQAPSTLEQVNTLEGNITTAMLLVLVVVVAAVGLRSGILVALGIPFSFLFSFIILSYLDYTYNMMVMFGMLLGLGMLVDGAIVIIEYADRKMTEGLSPTEAYIDSTKRMFWPVLASTATTLAAFLPLLFWPGVMGDFMKYLPVTVFAVMAGALLYALLFAPVLGALFSKPIKADKKTKHYYDTLESGDTTTLGGITGTYARVLRFAVDHAFLTLFITFVVLYSIISLYAANNRGVVLFTDRDPDFTQVLVSSQGNFSAAEIRDIVVDVENKLVDAGHFKTMYTRTGPQGFSSSSSSTASDNIGSFFIEFSDRRDRDIDGYEINDLYRQVTSDIPGVRIDVINPEPGPPIGKEIQIQLSGQNINSMITTSRMIKKYMEENVEGLVGIDDTTPVPGIEWEIKVDRARAAMLGADVTVAGTAVQLLTNGVMIGQYRPDDAEEEVDIRIRYPVDERGIHQLDQLRVNTINGQVPLSSFVTRAPKAKVSSISRLDGKRVMLVRANTTDEVVPAAVVEQMVEWLKTANIPAGIDIQFRGSNEEQQASASFVGTAFILALLLMAILLVTQFNNFYQSALILSAVIMSTVGVLLGLIIFDQTFSTVMTGVGIVALAGIIVNNNIVLIDTYNYLRIEHKDWHIKDVIVRTGAQRLRPVFLTTFTTGFGLLPMALGTSVDVFSRNIEFGGPVASFWTHLASAIVSGLTFATLLTLIVTPAMLIMPYHLRALIKKIKERTLFKKSGDASAL</sequence>
<dbReference type="eggNOG" id="COG0841">
    <property type="taxonomic scope" value="Bacteria"/>
</dbReference>
<keyword evidence="1" id="KW-1133">Transmembrane helix</keyword>
<keyword evidence="3" id="KW-1185">Reference proteome</keyword>
<keyword evidence="1" id="KW-0812">Transmembrane</keyword>
<feature type="transmembrane region" description="Helical" evidence="1">
    <location>
        <begin position="859"/>
        <end position="879"/>
    </location>
</feature>
<dbReference type="STRING" id="247633.GP2143_17901"/>
<dbReference type="GO" id="GO:0005886">
    <property type="term" value="C:plasma membrane"/>
    <property type="evidence" value="ECO:0007669"/>
    <property type="project" value="TreeGrafter"/>
</dbReference>
<feature type="transmembrane region" description="Helical" evidence="1">
    <location>
        <begin position="336"/>
        <end position="353"/>
    </location>
</feature>
<feature type="transmembrane region" description="Helical" evidence="1">
    <location>
        <begin position="529"/>
        <end position="549"/>
    </location>
</feature>
<reference evidence="2 3" key="1">
    <citation type="journal article" date="2010" name="J. Bacteriol.">
        <title>Genome sequence of the oligotrophic marine Gammaproteobacterium HTCC2143, isolated from the Oregon Coast.</title>
        <authorList>
            <person name="Oh H.M."/>
            <person name="Kang I."/>
            <person name="Ferriera S."/>
            <person name="Giovannoni S.J."/>
            <person name="Cho J.C."/>
        </authorList>
    </citation>
    <scope>NUCLEOTIDE SEQUENCE [LARGE SCALE GENOMIC DNA]</scope>
    <source>
        <strain evidence="2 3">HTCC2143</strain>
    </source>
</reference>
<proteinExistence type="predicted"/>
<feature type="transmembrane region" description="Helical" evidence="1">
    <location>
        <begin position="1004"/>
        <end position="1037"/>
    </location>
</feature>
<dbReference type="Gene3D" id="3.30.2090.10">
    <property type="entry name" value="Multidrug efflux transporter AcrB TolC docking domain, DN and DC subdomains"/>
    <property type="match status" value="2"/>
</dbReference>
<evidence type="ECO:0000313" key="3">
    <source>
        <dbReference type="Proteomes" id="UP000004931"/>
    </source>
</evidence>
<evidence type="ECO:0000313" key="2">
    <source>
        <dbReference type="EMBL" id="EAW33154.1"/>
    </source>
</evidence>